<organism evidence="1 2">
    <name type="scientific">Armatimonas rosea</name>
    <dbReference type="NCBI Taxonomy" id="685828"/>
    <lineage>
        <taxon>Bacteria</taxon>
        <taxon>Bacillati</taxon>
        <taxon>Armatimonadota</taxon>
        <taxon>Armatimonadia</taxon>
        <taxon>Armatimonadales</taxon>
        <taxon>Armatimonadaceae</taxon>
        <taxon>Armatimonas</taxon>
    </lineage>
</organism>
<keyword evidence="2" id="KW-1185">Reference proteome</keyword>
<dbReference type="Proteomes" id="UP000520814">
    <property type="component" value="Unassembled WGS sequence"/>
</dbReference>
<dbReference type="RefSeq" id="WP_184193171.1">
    <property type="nucleotide sequence ID" value="NZ_JACHGW010000001.1"/>
</dbReference>
<protein>
    <submittedName>
        <fullName evidence="1">Uncharacterized protein</fullName>
    </submittedName>
</protein>
<dbReference type="AlphaFoldDB" id="A0A7W9SPB9"/>
<comment type="caution">
    <text evidence="1">The sequence shown here is derived from an EMBL/GenBank/DDBJ whole genome shotgun (WGS) entry which is preliminary data.</text>
</comment>
<evidence type="ECO:0000313" key="1">
    <source>
        <dbReference type="EMBL" id="MBB6049573.1"/>
    </source>
</evidence>
<name>A0A7W9SPB9_ARMRO</name>
<accession>A0A7W9SPB9</accession>
<proteinExistence type="predicted"/>
<sequence length="75" mass="8517">MKLHAYDELVELLASAPGLASFHLSEESRTRAWELAKRERDGNLTEEERQELETFSQLEHVVRLAKARALSPIAA</sequence>
<dbReference type="EMBL" id="JACHGW010000001">
    <property type="protein sequence ID" value="MBB6049573.1"/>
    <property type="molecule type" value="Genomic_DNA"/>
</dbReference>
<gene>
    <name evidence="1" type="ORF">HNQ39_001335</name>
</gene>
<reference evidence="1 2" key="1">
    <citation type="submission" date="2020-08" db="EMBL/GenBank/DDBJ databases">
        <title>Genomic Encyclopedia of Type Strains, Phase IV (KMG-IV): sequencing the most valuable type-strain genomes for metagenomic binning, comparative biology and taxonomic classification.</title>
        <authorList>
            <person name="Goeker M."/>
        </authorList>
    </citation>
    <scope>NUCLEOTIDE SEQUENCE [LARGE SCALE GENOMIC DNA]</scope>
    <source>
        <strain evidence="1 2">DSM 23562</strain>
    </source>
</reference>
<evidence type="ECO:0000313" key="2">
    <source>
        <dbReference type="Proteomes" id="UP000520814"/>
    </source>
</evidence>